<keyword evidence="4 5" id="KW-0539">Nucleus</keyword>
<gene>
    <name evidence="9" type="ORF">OGATHE_004506</name>
</gene>
<dbReference type="CDD" id="cd11655">
    <property type="entry name" value="rap1_myb-like"/>
    <property type="match status" value="2"/>
</dbReference>
<comment type="subcellular location">
    <subcellularLocation>
        <location evidence="5">Nucleus</location>
    </subcellularLocation>
    <subcellularLocation>
        <location evidence="5">Chromosome</location>
        <location evidence="5">Telomere</location>
    </subcellularLocation>
</comment>
<evidence type="ECO:0000256" key="4">
    <source>
        <dbReference type="ARBA" id="ARBA00023242"/>
    </source>
</evidence>
<feature type="region of interest" description="Disordered" evidence="6">
    <location>
        <begin position="394"/>
        <end position="421"/>
    </location>
</feature>
<dbReference type="SUPFAM" id="SSF46689">
    <property type="entry name" value="Homeodomain-like"/>
    <property type="match status" value="1"/>
</dbReference>
<feature type="domain" description="Rap1 DNA-binding" evidence="7">
    <location>
        <begin position="248"/>
        <end position="302"/>
    </location>
</feature>
<dbReference type="GO" id="GO:0042162">
    <property type="term" value="F:telomeric DNA binding"/>
    <property type="evidence" value="ECO:0007669"/>
    <property type="project" value="TreeGrafter"/>
</dbReference>
<feature type="domain" description="BRCT" evidence="8">
    <location>
        <begin position="31"/>
        <end position="97"/>
    </location>
</feature>
<dbReference type="PANTHER" id="PTHR16466">
    <property type="entry name" value="TELOMERE REPEAT-BINDING FACTOR 2-INTERACTING PROTEIN 1"/>
    <property type="match status" value="1"/>
</dbReference>
<dbReference type="Proteomes" id="UP000788993">
    <property type="component" value="Unassembled WGS sequence"/>
</dbReference>
<dbReference type="InterPro" id="IPR009057">
    <property type="entry name" value="Homeodomain-like_sf"/>
</dbReference>
<protein>
    <recommendedName>
        <fullName evidence="5">DNA-binding protein RAP1</fullName>
    </recommendedName>
</protein>
<keyword evidence="2 5" id="KW-0158">Chromosome</keyword>
<comment type="caution">
    <text evidence="9">The sequence shown here is derived from an EMBL/GenBank/DDBJ whole genome shotgun (WGS) entry which is preliminary data.</text>
</comment>
<dbReference type="RefSeq" id="XP_018211287.1">
    <property type="nucleotide sequence ID" value="XM_018356587.1"/>
</dbReference>
<dbReference type="Pfam" id="PF09197">
    <property type="entry name" value="Rap1-DNA-bind"/>
    <property type="match status" value="1"/>
</dbReference>
<reference evidence="9" key="2">
    <citation type="submission" date="2021-01" db="EMBL/GenBank/DDBJ databases">
        <authorList>
            <person name="Schikora-Tamarit M.A."/>
        </authorList>
    </citation>
    <scope>NUCLEOTIDE SEQUENCE</scope>
    <source>
        <strain evidence="9">NCAIM Y.01608</strain>
    </source>
</reference>
<evidence type="ECO:0000256" key="3">
    <source>
        <dbReference type="ARBA" id="ARBA00022895"/>
    </source>
</evidence>
<dbReference type="InterPro" id="IPR039595">
    <property type="entry name" value="TE2IP/Rap1"/>
</dbReference>
<evidence type="ECO:0000256" key="2">
    <source>
        <dbReference type="ARBA" id="ARBA00022454"/>
    </source>
</evidence>
<evidence type="ECO:0000256" key="5">
    <source>
        <dbReference type="RuleBase" id="RU367107"/>
    </source>
</evidence>
<sequence length="576" mass="66778">MDSMLHQQIAQYPGAGPAQSDVFIDATGKPMKFYLYPPLDRNQQLISLIENNGGHVVAGVSKDTVILSSEEFLMSEDLKRFHVYRYEFVQKSISHGIQNLSDYEIHNPAEPSAPSPLTNISSSATMRYFTQEEDNVLFEEIRKRPWMGYKGHQIYKDIAELDFFKERNRSAASLRERIRTLKYDIEYVYKAGPNKELLRDANGNYIRDYDIKKKTTNFSAWEDFEMCRTIYMKLRPTTDDKGFEIINFPTGFFDNYASSHPRHTSESWRQRYKNFLSLFGIANYLKYCIMQIRQDKEPQPANSANKDWLNARKHLKRASGPKLYFPNIPEGNEFLDANLETMEASDLVEPEFVPAPRPENQFLRPTPQEQIEQSIAMAAQQANQDLVTAFKNFRQEEQDVPPAKRAKRDQRSSSANIDPAIEGMQPPLEFVDEPTTYFSDPRFALSLKNDGPPIDLADVLPRKESFLEQLEKTLDPQVTVPTKTLFSQLASLGIKEYYIIFLFHRCNSRRNLVLDCIKNYLDTNGKELLVQKPGVWSNKALEWLGKNDSHLNSLLELYHGEHDYRTQLENMRKIKQ</sequence>
<evidence type="ECO:0000256" key="6">
    <source>
        <dbReference type="SAM" id="MobiDB-lite"/>
    </source>
</evidence>
<reference evidence="9" key="1">
    <citation type="journal article" date="2021" name="Open Biol.">
        <title>Shared evolutionary footprints suggest mitochondrial oxidative damage underlies multiple complex I losses in fungi.</title>
        <authorList>
            <person name="Schikora-Tamarit M.A."/>
            <person name="Marcet-Houben M."/>
            <person name="Nosek J."/>
            <person name="Gabaldon T."/>
        </authorList>
    </citation>
    <scope>NUCLEOTIDE SEQUENCE</scope>
    <source>
        <strain evidence="9">NCAIM Y.01608</strain>
    </source>
</reference>
<proteinExistence type="inferred from homology"/>
<evidence type="ECO:0000313" key="10">
    <source>
        <dbReference type="Proteomes" id="UP000788993"/>
    </source>
</evidence>
<evidence type="ECO:0000256" key="1">
    <source>
        <dbReference type="ARBA" id="ARBA00010467"/>
    </source>
</evidence>
<dbReference type="InterPro" id="IPR001357">
    <property type="entry name" value="BRCT_dom"/>
</dbReference>
<dbReference type="Pfam" id="PF16589">
    <property type="entry name" value="BRCT_2"/>
    <property type="match status" value="1"/>
</dbReference>
<name>A0A1B7SIP9_9ASCO</name>
<keyword evidence="3 5" id="KW-0779">Telomere</keyword>
<comment type="similarity">
    <text evidence="1 5">Belongs to the RAP1 family.</text>
</comment>
<comment type="function">
    <text evidence="5">Involved in the regulation of telomere length, clustering and has a specific role in telomere position effect (TPE).</text>
</comment>
<evidence type="ECO:0000313" key="9">
    <source>
        <dbReference type="EMBL" id="KAH3662930.1"/>
    </source>
</evidence>
<dbReference type="AlphaFoldDB" id="A0A1B7SIP9"/>
<comment type="subunit">
    <text evidence="5">Homodimer.</text>
</comment>
<dbReference type="OrthoDB" id="435460at2759"/>
<dbReference type="GO" id="GO:0031848">
    <property type="term" value="P:protection from non-homologous end joining at telomere"/>
    <property type="evidence" value="ECO:0007669"/>
    <property type="project" value="TreeGrafter"/>
</dbReference>
<evidence type="ECO:0000259" key="7">
    <source>
        <dbReference type="Pfam" id="PF09197"/>
    </source>
</evidence>
<evidence type="ECO:0000259" key="8">
    <source>
        <dbReference type="Pfam" id="PF16589"/>
    </source>
</evidence>
<dbReference type="Gene3D" id="1.10.10.60">
    <property type="entry name" value="Homeodomain-like"/>
    <property type="match status" value="2"/>
</dbReference>
<dbReference type="GO" id="GO:0010833">
    <property type="term" value="P:telomere maintenance via telomere lengthening"/>
    <property type="evidence" value="ECO:0007669"/>
    <property type="project" value="UniProtKB-UniRule"/>
</dbReference>
<dbReference type="InterPro" id="IPR015280">
    <property type="entry name" value="Rap1_DNA-bd"/>
</dbReference>
<accession>A0A1B7SIP9</accession>
<organism evidence="9 10">
    <name type="scientific">Ogataea polymorpha</name>
    <dbReference type="NCBI Taxonomy" id="460523"/>
    <lineage>
        <taxon>Eukaryota</taxon>
        <taxon>Fungi</taxon>
        <taxon>Dikarya</taxon>
        <taxon>Ascomycota</taxon>
        <taxon>Saccharomycotina</taxon>
        <taxon>Pichiomycetes</taxon>
        <taxon>Pichiales</taxon>
        <taxon>Pichiaceae</taxon>
        <taxon>Ogataea</taxon>
    </lineage>
</organism>
<dbReference type="EMBL" id="JAEUBD010001266">
    <property type="protein sequence ID" value="KAH3662930.1"/>
    <property type="molecule type" value="Genomic_DNA"/>
</dbReference>
<keyword evidence="10" id="KW-1185">Reference proteome</keyword>
<dbReference type="GO" id="GO:0070187">
    <property type="term" value="C:shelterin complex"/>
    <property type="evidence" value="ECO:0007669"/>
    <property type="project" value="TreeGrafter"/>
</dbReference>
<dbReference type="PANTHER" id="PTHR16466:SF6">
    <property type="entry name" value="TELOMERIC REPEAT-BINDING FACTOR 2-INTERACTING PROTEIN 1"/>
    <property type="match status" value="1"/>
</dbReference>